<evidence type="ECO:0000313" key="3">
    <source>
        <dbReference type="Proteomes" id="UP000035579"/>
    </source>
</evidence>
<evidence type="ECO:0000259" key="1">
    <source>
        <dbReference type="PROSITE" id="PS50123"/>
    </source>
</evidence>
<accession>A0AAC8QDW9</accession>
<dbReference type="Proteomes" id="UP000035579">
    <property type="component" value="Chromosome"/>
</dbReference>
<keyword evidence="2" id="KW-0808">Transferase</keyword>
<evidence type="ECO:0000313" key="2">
    <source>
        <dbReference type="EMBL" id="AKJ05962.1"/>
    </source>
</evidence>
<name>A0AAC8QDW9_9BACT</name>
<dbReference type="SUPFAM" id="SSF47757">
    <property type="entry name" value="Chemotaxis receptor methyltransferase CheR, N-terminal domain"/>
    <property type="match status" value="1"/>
</dbReference>
<dbReference type="InterPro" id="IPR029063">
    <property type="entry name" value="SAM-dependent_MTases_sf"/>
</dbReference>
<dbReference type="GO" id="GO:0008757">
    <property type="term" value="F:S-adenosylmethionine-dependent methyltransferase activity"/>
    <property type="evidence" value="ECO:0007669"/>
    <property type="project" value="InterPro"/>
</dbReference>
<dbReference type="SMART" id="SM00138">
    <property type="entry name" value="MeTrc"/>
    <property type="match status" value="1"/>
</dbReference>
<dbReference type="InterPro" id="IPR022641">
    <property type="entry name" value="CheR_N"/>
</dbReference>
<dbReference type="Gene3D" id="3.40.50.150">
    <property type="entry name" value="Vaccinia Virus protein VP39"/>
    <property type="match status" value="1"/>
</dbReference>
<dbReference type="GO" id="GO:0032259">
    <property type="term" value="P:methylation"/>
    <property type="evidence" value="ECO:0007669"/>
    <property type="project" value="UniProtKB-KW"/>
</dbReference>
<dbReference type="KEGG" id="age:AA314_07588"/>
<reference evidence="2 3" key="1">
    <citation type="submission" date="2015-05" db="EMBL/GenBank/DDBJ databases">
        <title>Genome assembly of Archangium gephyra DSM 2261.</title>
        <authorList>
            <person name="Sharma G."/>
            <person name="Subramanian S."/>
        </authorList>
    </citation>
    <scope>NUCLEOTIDE SEQUENCE [LARGE SCALE GENOMIC DNA]</scope>
    <source>
        <strain evidence="2 3">DSM 2261</strain>
    </source>
</reference>
<gene>
    <name evidence="2" type="ORF">AA314_07588</name>
</gene>
<keyword evidence="2" id="KW-0489">Methyltransferase</keyword>
<dbReference type="PRINTS" id="PR00996">
    <property type="entry name" value="CHERMTFRASE"/>
</dbReference>
<dbReference type="EMBL" id="CP011509">
    <property type="protein sequence ID" value="AKJ05962.1"/>
    <property type="molecule type" value="Genomic_DNA"/>
</dbReference>
<dbReference type="PROSITE" id="PS50123">
    <property type="entry name" value="CHER"/>
    <property type="match status" value="1"/>
</dbReference>
<dbReference type="SUPFAM" id="SSF53335">
    <property type="entry name" value="S-adenosyl-L-methionine-dependent methyltransferases"/>
    <property type="match status" value="1"/>
</dbReference>
<dbReference type="Pfam" id="PF01739">
    <property type="entry name" value="CheR"/>
    <property type="match status" value="1"/>
</dbReference>
<dbReference type="PANTHER" id="PTHR24422">
    <property type="entry name" value="CHEMOTAXIS PROTEIN METHYLTRANSFERASE"/>
    <property type="match status" value="1"/>
</dbReference>
<feature type="domain" description="CheR-type methyltransferase" evidence="1">
    <location>
        <begin position="10"/>
        <end position="262"/>
    </location>
</feature>
<organism evidence="2 3">
    <name type="scientific">Archangium gephyra</name>
    <dbReference type="NCBI Taxonomy" id="48"/>
    <lineage>
        <taxon>Bacteria</taxon>
        <taxon>Pseudomonadati</taxon>
        <taxon>Myxococcota</taxon>
        <taxon>Myxococcia</taxon>
        <taxon>Myxococcales</taxon>
        <taxon>Cystobacterineae</taxon>
        <taxon>Archangiaceae</taxon>
        <taxon>Archangium</taxon>
    </lineage>
</organism>
<dbReference type="PANTHER" id="PTHR24422:SF8">
    <property type="entry name" value="CHEMOTAXIS PROTEIN"/>
    <property type="match status" value="1"/>
</dbReference>
<sequence length="285" mass="32851">MMKEAPVREAVEGEDALEDIELDLLLEGIMRRYGLDFRGYARMSLRRRVWNMVHAQKLGTLSALQAKVLHDPSTMEELLQHLSVNTTTMFRDPSFFVAFREKVVPHLFSAPFVRIWHAGCSTGEEVYSLAILLTEAGLYERSRIYATDMNAAVVERAKSGIFPMEHMREYTANYLRAGGTSAFSDYYTANYDHAIFKASLRKNIVFAQHNLVSDGTFNEFNVILCRNVLIYFGTELQGRVYRLLNQSLRRFGVLALGRGETLRHTVIENEYDEVDVQERLYRRRA</sequence>
<proteinExistence type="predicted"/>
<dbReference type="Pfam" id="PF03705">
    <property type="entry name" value="CheR_N"/>
    <property type="match status" value="1"/>
</dbReference>
<dbReference type="InterPro" id="IPR022642">
    <property type="entry name" value="CheR_C"/>
</dbReference>
<dbReference type="InterPro" id="IPR050903">
    <property type="entry name" value="Bact_Chemotaxis_MeTrfase"/>
</dbReference>
<dbReference type="AlphaFoldDB" id="A0AAC8QDW9"/>
<dbReference type="InterPro" id="IPR000780">
    <property type="entry name" value="CheR_MeTrfase"/>
</dbReference>
<protein>
    <submittedName>
        <fullName evidence="2">Chemotaxis protein methyltransferase CheR</fullName>
    </submittedName>
</protein>